<dbReference type="OrthoDB" id="2678541at2"/>
<dbReference type="EMBL" id="QXQA01000016">
    <property type="protein sequence ID" value="RIX50127.1"/>
    <property type="molecule type" value="Genomic_DNA"/>
</dbReference>
<evidence type="ECO:0000256" key="1">
    <source>
        <dbReference type="SAM" id="SignalP"/>
    </source>
</evidence>
<evidence type="ECO:0000313" key="4">
    <source>
        <dbReference type="Proteomes" id="UP000266482"/>
    </source>
</evidence>
<sequence length="404" mass="46226">MKLFKVILASGLICSLSYHTTIFANESSASNAPHYLSEDHYDLVLERNTPSPEIRDHWAKDLFIWADRNRILHGYADGTYQPDRMASEAEFLKLLMKTLEPALLDSVGHGWEESPYSLAETYNLPAKGLQDSSFIFKPINRQTAAEIITGITGVHYTGEEAVSYLWGNKMIPSRLAPTFKAFDGNATITRAEVLEWLRVISLRGYWGLHPRPDEPSDPEKLPGISTGSTEDPPYFSFTPINKDDLDLYNEEGHPVLTFGMKKTDIERQFGLSEDTDVFRNYLYSQFTVGYDTRGDIDFWNIDDNQFDNENIAELETSKGISVTKSTLFDVLDAYGTGGYEGHNYLAYYYEEDNDGHLHAVTNPKLIRHNNKGYVLSFLIDEETKKVWYISVSTYHNEFYEFFEH</sequence>
<reference evidence="3 4" key="1">
    <citation type="submission" date="2018-09" db="EMBL/GenBank/DDBJ databases">
        <title>Paenibacillus aracenensis nov. sp. isolated from a cave in southern Spain.</title>
        <authorList>
            <person name="Jurado V."/>
            <person name="Gutierrez-Patricio S."/>
            <person name="Gonzalez-Pimentel J.L."/>
            <person name="Miller A.Z."/>
            <person name="Laiz L."/>
            <person name="Saiz-Jimenez C."/>
        </authorList>
    </citation>
    <scope>NUCLEOTIDE SEQUENCE [LARGE SCALE GENOMIC DNA]</scope>
    <source>
        <strain evidence="3 4">DSM 22867</strain>
    </source>
</reference>
<dbReference type="RefSeq" id="WP_119602176.1">
    <property type="nucleotide sequence ID" value="NZ_QXQA01000016.1"/>
</dbReference>
<comment type="caution">
    <text evidence="3">The sequence shown here is derived from an EMBL/GenBank/DDBJ whole genome shotgun (WGS) entry which is preliminary data.</text>
</comment>
<dbReference type="Pfam" id="PF00395">
    <property type="entry name" value="SLH"/>
    <property type="match status" value="1"/>
</dbReference>
<dbReference type="AlphaFoldDB" id="A0A3A1UNI4"/>
<keyword evidence="1" id="KW-0732">Signal</keyword>
<feature type="chain" id="PRO_5017221252" description="SLH domain-containing protein" evidence="1">
    <location>
        <begin position="25"/>
        <end position="404"/>
    </location>
</feature>
<organism evidence="3 4">
    <name type="scientific">Paenibacillus nanensis</name>
    <dbReference type="NCBI Taxonomy" id="393251"/>
    <lineage>
        <taxon>Bacteria</taxon>
        <taxon>Bacillati</taxon>
        <taxon>Bacillota</taxon>
        <taxon>Bacilli</taxon>
        <taxon>Bacillales</taxon>
        <taxon>Paenibacillaceae</taxon>
        <taxon>Paenibacillus</taxon>
    </lineage>
</organism>
<evidence type="ECO:0000259" key="2">
    <source>
        <dbReference type="PROSITE" id="PS51272"/>
    </source>
</evidence>
<feature type="signal peptide" evidence="1">
    <location>
        <begin position="1"/>
        <end position="24"/>
    </location>
</feature>
<protein>
    <recommendedName>
        <fullName evidence="2">SLH domain-containing protein</fullName>
    </recommendedName>
</protein>
<proteinExistence type="predicted"/>
<gene>
    <name evidence="3" type="ORF">D3P08_21505</name>
</gene>
<dbReference type="PROSITE" id="PS51272">
    <property type="entry name" value="SLH"/>
    <property type="match status" value="1"/>
</dbReference>
<accession>A0A3A1UNI4</accession>
<evidence type="ECO:0000313" key="3">
    <source>
        <dbReference type="EMBL" id="RIX50127.1"/>
    </source>
</evidence>
<keyword evidence="4" id="KW-1185">Reference proteome</keyword>
<name>A0A3A1UNI4_9BACL</name>
<dbReference type="Proteomes" id="UP000266482">
    <property type="component" value="Unassembled WGS sequence"/>
</dbReference>
<feature type="domain" description="SLH" evidence="2">
    <location>
        <begin position="46"/>
        <end position="109"/>
    </location>
</feature>
<dbReference type="InterPro" id="IPR001119">
    <property type="entry name" value="SLH_dom"/>
</dbReference>